<evidence type="ECO:0008006" key="4">
    <source>
        <dbReference type="Google" id="ProtNLM"/>
    </source>
</evidence>
<comment type="caution">
    <text evidence="2">The sequence shown here is derived from an EMBL/GenBank/DDBJ whole genome shotgun (WGS) entry which is preliminary data.</text>
</comment>
<evidence type="ECO:0000313" key="3">
    <source>
        <dbReference type="Proteomes" id="UP000476338"/>
    </source>
</evidence>
<dbReference type="Gene3D" id="3.40.50.11670">
    <property type="entry name" value="DNA replication regulator HobA"/>
    <property type="match status" value="1"/>
</dbReference>
<dbReference type="InterPro" id="IPR021011">
    <property type="entry name" value="HobA"/>
</dbReference>
<evidence type="ECO:0000256" key="1">
    <source>
        <dbReference type="SAM" id="Phobius"/>
    </source>
</evidence>
<gene>
    <name evidence="2" type="ORF">F1B92_07375</name>
</gene>
<name>A0A6L5WIL1_9BACT</name>
<keyword evidence="1" id="KW-0812">Transmembrane</keyword>
<organism evidence="2 3">
    <name type="scientific">Campylobacter portucalensis</name>
    <dbReference type="NCBI Taxonomy" id="2608384"/>
    <lineage>
        <taxon>Bacteria</taxon>
        <taxon>Pseudomonadati</taxon>
        <taxon>Campylobacterota</taxon>
        <taxon>Epsilonproteobacteria</taxon>
        <taxon>Campylobacterales</taxon>
        <taxon>Campylobacteraceae</taxon>
        <taxon>Campylobacter</taxon>
    </lineage>
</organism>
<dbReference type="Pfam" id="PF12163">
    <property type="entry name" value="HobA"/>
    <property type="match status" value="1"/>
</dbReference>
<reference evidence="2 3" key="2">
    <citation type="submission" date="2020-03" db="EMBL/GenBank/DDBJ databases">
        <title>Campylobacter portucalensis sp. nov., a new species of Campylobacter isolated from the reproductive tract of bulls.</title>
        <authorList>
            <person name="Silva M.F."/>
            <person name="Pereira G."/>
            <person name="Carneiro C."/>
            <person name="Hemphill A."/>
            <person name="Mateus L."/>
            <person name="Lopes-Da-Costa L."/>
            <person name="Silva E."/>
        </authorList>
    </citation>
    <scope>NUCLEOTIDE SEQUENCE [LARGE SCALE GENOMIC DNA]</scope>
    <source>
        <strain evidence="2 3">FMV-PI01</strain>
    </source>
</reference>
<dbReference type="Proteomes" id="UP000476338">
    <property type="component" value="Unassembled WGS sequence"/>
</dbReference>
<keyword evidence="3" id="KW-1185">Reference proteome</keyword>
<proteinExistence type="predicted"/>
<reference evidence="2 3" key="1">
    <citation type="submission" date="2019-09" db="EMBL/GenBank/DDBJ databases">
        <authorList>
            <person name="Silva M."/>
            <person name="Pereira G."/>
            <person name="Lopes-Da-Costa L."/>
            <person name="Silva E."/>
        </authorList>
    </citation>
    <scope>NUCLEOTIDE SEQUENCE [LARGE SCALE GENOMIC DNA]</scope>
    <source>
        <strain evidence="2 3">FMV-PI01</strain>
    </source>
</reference>
<keyword evidence="1" id="KW-1133">Transmembrane helix</keyword>
<accession>A0A6L5WIL1</accession>
<evidence type="ECO:0000313" key="2">
    <source>
        <dbReference type="EMBL" id="MSN96979.1"/>
    </source>
</evidence>
<dbReference type="AlphaFoldDB" id="A0A6L5WIL1"/>
<keyword evidence="1" id="KW-0472">Membrane</keyword>
<sequence length="180" mass="21188">MQDLYKWSLDRIRKDTFMATWLEDRKEEWTPLLSSKIRLLLDGSSFIFFCDDDRSWFEDYFLRNINKNDNERPILPFFSLKSLFPNFDSINSKEGIALLVDMLSLSFLNGYVLFYVGRGNTELARIAKSSDDSYMWLIDEKCENGFYLDSNDENLDIKLIQLFKLFDSSISAALFDEVVI</sequence>
<feature type="transmembrane region" description="Helical" evidence="1">
    <location>
        <begin position="96"/>
        <end position="116"/>
    </location>
</feature>
<dbReference type="InterPro" id="IPR038381">
    <property type="entry name" value="HobA_sf"/>
</dbReference>
<protein>
    <recommendedName>
        <fullName evidence="4">DnaA-binding chromosome replication initiation factor</fullName>
    </recommendedName>
</protein>
<dbReference type="EMBL" id="VWSJ01000031">
    <property type="protein sequence ID" value="MSN96979.1"/>
    <property type="molecule type" value="Genomic_DNA"/>
</dbReference>
<dbReference type="RefSeq" id="WP_154571232.1">
    <property type="nucleotide sequence ID" value="NZ_VWSJ01000031.1"/>
</dbReference>